<feature type="chain" id="PRO_5045747063" evidence="1">
    <location>
        <begin position="17"/>
        <end position="242"/>
    </location>
</feature>
<keyword evidence="3" id="KW-1185">Reference proteome</keyword>
<name>A0ABN6L1C7_9FLAO</name>
<evidence type="ECO:0000256" key="1">
    <source>
        <dbReference type="SAM" id="SignalP"/>
    </source>
</evidence>
<reference evidence="2 3" key="2">
    <citation type="journal article" date="2022" name="Microorganisms">
        <title>Complete Genome Sequences of Two Flavobacterium ammonificans Strains and a Flavobacterium ammoniigenes Strain of Ammonifying Bacterioplankton Isolated from Surface River Water.</title>
        <authorList>
            <person name="Suda W."/>
            <person name="Ogata Y."/>
            <person name="Shindo C."/>
            <person name="Watanabe K."/>
        </authorList>
    </citation>
    <scope>NUCLEOTIDE SEQUENCE [LARGE SCALE GENOMIC DNA]</scope>
    <source>
        <strain evidence="2 3">GENT5</strain>
    </source>
</reference>
<dbReference type="RefSeq" id="WP_229318468.1">
    <property type="nucleotide sequence ID" value="NZ_AP025184.1"/>
</dbReference>
<dbReference type="Proteomes" id="UP001319867">
    <property type="component" value="Chromosome"/>
</dbReference>
<sequence>MKKLLFVLLFTSFCFAQNVNNFKAVIIPLKFDFIRTNNQYRLCTISKAYLNTAGFNAYYSNEILPKEYADRCDLLYYDIVKENAFLATKMYIELKDCTGKIIFKSETGYSKEKDTELAYADALKKAFVSVTNLHYQFEKTSAANPVVAIKSEVAPIVVSTVPTAVIEKSTSDLLYAQTTVTGYQLVDASPKVVYKLYKTSRSDLFIASKGMNQGVLIQKDNQWFFEYYESEKLVSEKVAVKF</sequence>
<feature type="signal peptide" evidence="1">
    <location>
        <begin position="1"/>
        <end position="16"/>
    </location>
</feature>
<accession>A0ABN6L1C7</accession>
<dbReference type="EMBL" id="AP025184">
    <property type="protein sequence ID" value="BDB54653.1"/>
    <property type="molecule type" value="Genomic_DNA"/>
</dbReference>
<evidence type="ECO:0000313" key="3">
    <source>
        <dbReference type="Proteomes" id="UP001319867"/>
    </source>
</evidence>
<organism evidence="2 3">
    <name type="scientific">Flavobacterium ammoniigenes</name>
    <dbReference type="NCBI Taxonomy" id="1751095"/>
    <lineage>
        <taxon>Bacteria</taxon>
        <taxon>Pseudomonadati</taxon>
        <taxon>Bacteroidota</taxon>
        <taxon>Flavobacteriia</taxon>
        <taxon>Flavobacteriales</taxon>
        <taxon>Flavobacteriaceae</taxon>
        <taxon>Flavobacterium</taxon>
    </lineage>
</organism>
<gene>
    <name evidence="2" type="ORF">GENT5_09580</name>
</gene>
<keyword evidence="1" id="KW-0732">Signal</keyword>
<protein>
    <submittedName>
        <fullName evidence="2">Uncharacterized protein</fullName>
    </submittedName>
</protein>
<proteinExistence type="predicted"/>
<reference evidence="2 3" key="1">
    <citation type="journal article" date="2022" name="Int. J. Syst. Evol. Microbiol.">
        <title>Flavobacterium ammonificans sp. nov. and Flavobacterium ammoniigenes sp. nov., ammonifying bacteria isolated from surface river water.</title>
        <authorList>
            <person name="Watanabe K."/>
            <person name="Kitamura T."/>
            <person name="Ogata Y."/>
            <person name="Shindo C."/>
            <person name="Suda W."/>
        </authorList>
    </citation>
    <scope>NUCLEOTIDE SEQUENCE [LARGE SCALE GENOMIC DNA]</scope>
    <source>
        <strain evidence="2 3">GENT5</strain>
    </source>
</reference>
<evidence type="ECO:0000313" key="2">
    <source>
        <dbReference type="EMBL" id="BDB54653.1"/>
    </source>
</evidence>